<evidence type="ECO:0000313" key="4">
    <source>
        <dbReference type="EMBL" id="PWJ89034.1"/>
    </source>
</evidence>
<keyword evidence="1 2" id="KW-0238">DNA-binding</keyword>
<dbReference type="InterPro" id="IPR001647">
    <property type="entry name" value="HTH_TetR"/>
</dbReference>
<dbReference type="RefSeq" id="WP_109605671.1">
    <property type="nucleotide sequence ID" value="NZ_JAMHJO010000004.1"/>
</dbReference>
<dbReference type="Proteomes" id="UP000245921">
    <property type="component" value="Unassembled WGS sequence"/>
</dbReference>
<comment type="caution">
    <text evidence="4">The sequence shown here is derived from an EMBL/GenBank/DDBJ whole genome shotgun (WGS) entry which is preliminary data.</text>
</comment>
<feature type="domain" description="HTH tetR-type" evidence="3">
    <location>
        <begin position="6"/>
        <end position="66"/>
    </location>
</feature>
<evidence type="ECO:0000259" key="3">
    <source>
        <dbReference type="PROSITE" id="PS50977"/>
    </source>
</evidence>
<dbReference type="PANTHER" id="PTHR43479">
    <property type="entry name" value="ACREF/ENVCD OPERON REPRESSOR-RELATED"/>
    <property type="match status" value="1"/>
</dbReference>
<sequence>MQIQKEDIRENIIETSKLLFFEKGYIKTKISDISKKSGIPVGNIYNYFDSKDSIFYTCIENTLKIIDKWFLEQEKKKNMILDFHSELILKELDDMIDFIINNKVEINLIFNISYGTNFEYIPEKILKRYFEVGKNQMSLMNYKNNNYNISNFILKQLISLYFRVLVEVTSNDYSKEEIKNILKELINFLYSGSYGLLKDLKIYH</sequence>
<dbReference type="Pfam" id="PF00440">
    <property type="entry name" value="TetR_N"/>
    <property type="match status" value="1"/>
</dbReference>
<dbReference type="PANTHER" id="PTHR43479:SF11">
    <property type="entry name" value="ACREF_ENVCD OPERON REPRESSOR-RELATED"/>
    <property type="match status" value="1"/>
</dbReference>
<evidence type="ECO:0000313" key="5">
    <source>
        <dbReference type="Proteomes" id="UP000245921"/>
    </source>
</evidence>
<name>A0AA45C5M6_9BACT</name>
<dbReference type="AlphaFoldDB" id="A0AA45C5M6"/>
<dbReference type="SUPFAM" id="SSF46689">
    <property type="entry name" value="Homeodomain-like"/>
    <property type="match status" value="1"/>
</dbReference>
<dbReference type="EMBL" id="QGGI01000016">
    <property type="protein sequence ID" value="PWJ89034.1"/>
    <property type="molecule type" value="Genomic_DNA"/>
</dbReference>
<protein>
    <submittedName>
        <fullName evidence="4">TetR family transcriptional regulator</fullName>
    </submittedName>
</protein>
<proteinExistence type="predicted"/>
<feature type="DNA-binding region" description="H-T-H motif" evidence="2">
    <location>
        <begin position="29"/>
        <end position="48"/>
    </location>
</feature>
<organism evidence="4 5">
    <name type="scientific">Oceanotoga teriensis</name>
    <dbReference type="NCBI Taxonomy" id="515440"/>
    <lineage>
        <taxon>Bacteria</taxon>
        <taxon>Thermotogati</taxon>
        <taxon>Thermotogota</taxon>
        <taxon>Thermotogae</taxon>
        <taxon>Petrotogales</taxon>
        <taxon>Petrotogaceae</taxon>
        <taxon>Oceanotoga</taxon>
    </lineage>
</organism>
<accession>A0AA45C5M6</accession>
<dbReference type="InterPro" id="IPR050624">
    <property type="entry name" value="HTH-type_Tx_Regulator"/>
</dbReference>
<evidence type="ECO:0000256" key="2">
    <source>
        <dbReference type="PROSITE-ProRule" id="PRU00335"/>
    </source>
</evidence>
<dbReference type="PROSITE" id="PS50977">
    <property type="entry name" value="HTH_TETR_2"/>
    <property type="match status" value="1"/>
</dbReference>
<reference evidence="4 5" key="1">
    <citation type="submission" date="2018-05" db="EMBL/GenBank/DDBJ databases">
        <title>Genomic Encyclopedia of Type Strains, Phase IV (KMG-IV): sequencing the most valuable type-strain genomes for metagenomic binning, comparative biology and taxonomic classification.</title>
        <authorList>
            <person name="Goeker M."/>
        </authorList>
    </citation>
    <scope>NUCLEOTIDE SEQUENCE [LARGE SCALE GENOMIC DNA]</scope>
    <source>
        <strain evidence="4 5">DSM 24906</strain>
    </source>
</reference>
<dbReference type="PRINTS" id="PR00455">
    <property type="entry name" value="HTHTETR"/>
</dbReference>
<evidence type="ECO:0000256" key="1">
    <source>
        <dbReference type="ARBA" id="ARBA00023125"/>
    </source>
</evidence>
<dbReference type="GO" id="GO:0003677">
    <property type="term" value="F:DNA binding"/>
    <property type="evidence" value="ECO:0007669"/>
    <property type="project" value="UniProtKB-UniRule"/>
</dbReference>
<dbReference type="InterPro" id="IPR009057">
    <property type="entry name" value="Homeodomain-like_sf"/>
</dbReference>
<keyword evidence="5" id="KW-1185">Reference proteome</keyword>
<dbReference type="Gene3D" id="1.10.357.10">
    <property type="entry name" value="Tetracycline Repressor, domain 2"/>
    <property type="match status" value="1"/>
</dbReference>
<gene>
    <name evidence="4" type="ORF">C7380_11647</name>
</gene>